<proteinExistence type="predicted"/>
<evidence type="ECO:0000259" key="2">
    <source>
        <dbReference type="Pfam" id="PF00753"/>
    </source>
</evidence>
<dbReference type="GO" id="GO:0006303">
    <property type="term" value="P:double-strand break repair via nonhomologous end joining"/>
    <property type="evidence" value="ECO:0007669"/>
    <property type="project" value="TreeGrafter"/>
</dbReference>
<keyword evidence="4" id="KW-1185">Reference proteome</keyword>
<evidence type="ECO:0000313" key="3">
    <source>
        <dbReference type="EMBL" id="EJK72411.1"/>
    </source>
</evidence>
<organism evidence="3 4">
    <name type="scientific">Thalassiosira oceanica</name>
    <name type="common">Marine diatom</name>
    <dbReference type="NCBI Taxonomy" id="159749"/>
    <lineage>
        <taxon>Eukaryota</taxon>
        <taxon>Sar</taxon>
        <taxon>Stramenopiles</taxon>
        <taxon>Ochrophyta</taxon>
        <taxon>Bacillariophyta</taxon>
        <taxon>Coscinodiscophyceae</taxon>
        <taxon>Thalassiosirophycidae</taxon>
        <taxon>Thalassiosirales</taxon>
        <taxon>Thalassiosiraceae</taxon>
        <taxon>Thalassiosira</taxon>
    </lineage>
</organism>
<feature type="compositionally biased region" description="Acidic residues" evidence="1">
    <location>
        <begin position="151"/>
        <end position="161"/>
    </location>
</feature>
<dbReference type="AlphaFoldDB" id="K0TFN6"/>
<dbReference type="GO" id="GO:0003684">
    <property type="term" value="F:damaged DNA binding"/>
    <property type="evidence" value="ECO:0007669"/>
    <property type="project" value="TreeGrafter"/>
</dbReference>
<feature type="compositionally biased region" description="Basic and acidic residues" evidence="1">
    <location>
        <begin position="399"/>
        <end position="410"/>
    </location>
</feature>
<dbReference type="InterPro" id="IPR001279">
    <property type="entry name" value="Metallo-B-lactamas"/>
</dbReference>
<feature type="domain" description="Metallo-beta-lactamase" evidence="2">
    <location>
        <begin position="458"/>
        <end position="582"/>
    </location>
</feature>
<dbReference type="EMBL" id="AGNL01005897">
    <property type="protein sequence ID" value="EJK72411.1"/>
    <property type="molecule type" value="Genomic_DNA"/>
</dbReference>
<dbReference type="GO" id="GO:0036297">
    <property type="term" value="P:interstrand cross-link repair"/>
    <property type="evidence" value="ECO:0007669"/>
    <property type="project" value="TreeGrafter"/>
</dbReference>
<dbReference type="eggNOG" id="KOG1361">
    <property type="taxonomic scope" value="Eukaryota"/>
</dbReference>
<reference evidence="3 4" key="1">
    <citation type="journal article" date="2012" name="Genome Biol.">
        <title>Genome and low-iron response of an oceanic diatom adapted to chronic iron limitation.</title>
        <authorList>
            <person name="Lommer M."/>
            <person name="Specht M."/>
            <person name="Roy A.S."/>
            <person name="Kraemer L."/>
            <person name="Andreson R."/>
            <person name="Gutowska M.A."/>
            <person name="Wolf J."/>
            <person name="Bergner S.V."/>
            <person name="Schilhabel M.B."/>
            <person name="Klostermeier U.C."/>
            <person name="Beiko R.G."/>
            <person name="Rosenstiel P."/>
            <person name="Hippler M."/>
            <person name="Laroche J."/>
        </authorList>
    </citation>
    <scope>NUCLEOTIDE SEQUENCE [LARGE SCALE GENOMIC DNA]</scope>
    <source>
        <strain evidence="3 4">CCMP1005</strain>
    </source>
</reference>
<feature type="compositionally biased region" description="Polar residues" evidence="1">
    <location>
        <begin position="132"/>
        <end position="141"/>
    </location>
</feature>
<dbReference type="InterPro" id="IPR036866">
    <property type="entry name" value="RibonucZ/Hydroxyglut_hydro"/>
</dbReference>
<dbReference type="Pfam" id="PF00753">
    <property type="entry name" value="Lactamase_B"/>
    <property type="match status" value="1"/>
</dbReference>
<sequence>MRAEKRRDETVRLVLAACNGRPETKKGAQNAYPTRGNRWLQDWSGSKLCVSCRPDREKLPSRERKASSPRHANDSGNLFCQVATANSPCILGNGGNGGHDVPAAFPEVAERKRKASPDASDSIARGGEPNLDEQSSRSVNDASKKQKVVEDEFEEELDASPESENNGSWDGRKPKVSLDGKSECGDDRNSLEDELDQTRDESRSDDSDDDSEVDLSAANEADFRDDDSRFSESDSDDAPDDRHSGRDIADGDGAAAHRMPIDNREPEAAPEVDRDAPRRKAVGGNICYICGADLTRIKTGLRGRVAHMKRCSAKHGREVMDREGTSCSADVIVVDSEDDSDREEDMCGEWHGNAKGDTTSAGNNTKTKQTGLMNFFTKPVKCLTDVLMTGAKQMSKKKATLEKNKLENSKKSGKRRRGQWRSNNSQRGECPAFKRITGTDFICDGFYYSSPNLSSNYFLTHFHSDHYGGITKNWNHGTIYCSLPTANLVHRQLGVEKRFLHPLPMNTPFVVVSEKGGKHVPVTVTLLDANHCPGAIMFLFEVGNRRILHVGDFRWNNELHMRMPQLRSLGCGSPRLDELYLDTTYCAEKYTLPTQAEAIDAAIEVATKEVNYSKKNASNKTLFLFGAYTIGKERIYLLVCGRAFQNEGVRNMPVGSPARVSQSRSNAGIPGRVEQNEGVHGPVPTRGRIQAHWVDVQAQVEG</sequence>
<name>K0TFN6_THAOC</name>
<dbReference type="Gene3D" id="3.60.15.10">
    <property type="entry name" value="Ribonuclease Z/Hydroxyacylglutathione hydrolase-like"/>
    <property type="match status" value="1"/>
</dbReference>
<feature type="compositionally biased region" description="Basic and acidic residues" evidence="1">
    <location>
        <begin position="240"/>
        <end position="249"/>
    </location>
</feature>
<accession>K0TFN6</accession>
<feature type="compositionally biased region" description="Basic and acidic residues" evidence="1">
    <location>
        <begin position="54"/>
        <end position="66"/>
    </location>
</feature>
<feature type="compositionally biased region" description="Basic and acidic residues" evidence="1">
    <location>
        <begin position="170"/>
        <end position="205"/>
    </location>
</feature>
<feature type="region of interest" description="Disordered" evidence="1">
    <location>
        <begin position="54"/>
        <end position="76"/>
    </location>
</feature>
<dbReference type="PANTHER" id="PTHR23240">
    <property type="entry name" value="DNA CROSS-LINK REPAIR PROTEIN PSO2/SNM1-RELATED"/>
    <property type="match status" value="1"/>
</dbReference>
<dbReference type="OrthoDB" id="262529at2759"/>
<feature type="region of interest" description="Disordered" evidence="1">
    <location>
        <begin position="655"/>
        <end position="685"/>
    </location>
</feature>
<dbReference type="CDD" id="cd16273">
    <property type="entry name" value="SNM1A-1C-like_MBL-fold"/>
    <property type="match status" value="1"/>
</dbReference>
<evidence type="ECO:0000256" key="1">
    <source>
        <dbReference type="SAM" id="MobiDB-lite"/>
    </source>
</evidence>
<feature type="region of interest" description="Disordered" evidence="1">
    <location>
        <begin position="97"/>
        <end position="277"/>
    </location>
</feature>
<dbReference type="GO" id="GO:0035312">
    <property type="term" value="F:5'-3' DNA exonuclease activity"/>
    <property type="evidence" value="ECO:0007669"/>
    <property type="project" value="TreeGrafter"/>
</dbReference>
<dbReference type="Proteomes" id="UP000266841">
    <property type="component" value="Unassembled WGS sequence"/>
</dbReference>
<comment type="caution">
    <text evidence="3">The sequence shown here is derived from an EMBL/GenBank/DDBJ whole genome shotgun (WGS) entry which is preliminary data.</text>
</comment>
<gene>
    <name evidence="3" type="ORF">THAOC_06062</name>
</gene>
<protein>
    <recommendedName>
        <fullName evidence="2">Metallo-beta-lactamase domain-containing protein</fullName>
    </recommendedName>
</protein>
<dbReference type="SUPFAM" id="SSF56281">
    <property type="entry name" value="Metallo-hydrolase/oxidoreductase"/>
    <property type="match status" value="1"/>
</dbReference>
<feature type="region of interest" description="Disordered" evidence="1">
    <location>
        <begin position="394"/>
        <end position="429"/>
    </location>
</feature>
<dbReference type="PANTHER" id="PTHR23240:SF35">
    <property type="entry name" value="DNA REPAIR METALLO-BETA-LACTAMASE FAMILY PROTEIN-RELATED"/>
    <property type="match status" value="1"/>
</dbReference>
<feature type="compositionally biased region" description="Basic and acidic residues" evidence="1">
    <location>
        <begin position="259"/>
        <end position="277"/>
    </location>
</feature>
<evidence type="ECO:0000313" key="4">
    <source>
        <dbReference type="Proteomes" id="UP000266841"/>
    </source>
</evidence>